<evidence type="ECO:0000256" key="1">
    <source>
        <dbReference type="SAM" id="SignalP"/>
    </source>
</evidence>
<dbReference type="PANTHER" id="PTHR37836">
    <property type="entry name" value="LMO1036 PROTEIN"/>
    <property type="match status" value="1"/>
</dbReference>
<sequence>MIKIRVQLLLFFSFVSSFAFAQNKVQKWEIFEFALQGPSEGNPYVGTTFSARFTNGDHVLDQEGFYDGNGTYIVRFMPDKEGAWNYVTSSNKSQLNGKKGTFECIKAAPTNHGPVRVSDKFHFKYEDGTAYYPFGTTIYEWPFQEESKKKQTIETLKSSPFNKARFLAVPPYKDRYIDGPNKLTIFPFEGTNKDNWDFSKFNPVYFKNLDSCVMELKKLGIEADIILFRPYDKGKWGFDTAGQEVNRSFARYMVARYAAFSNIWWSLANENSFIKNMSDEDWDDLFKLVQQKDPYHHLRSIHNADKIYDYTKPWVTHVSYQYYNVVKSPIGTAILRDIYGKPIVNDENNYEGDIDSRWGQLTGEEMTFRTWNAVIGGGYATHGESYKASPWISYGGTLIGTSPARIGFLRKIVESNPVGNLEPIDHFFENNMAGKEGEFYLIYFGKENLNKWDFVLPKKGLAKGAKYKADIIDTWNMTITPVAKTFEIIQMPGNNYKFIDKDNSSIKLPAKPYMALRIYKVADGEKVLNDGRHELE</sequence>
<feature type="chain" id="PRO_5045534367" evidence="1">
    <location>
        <begin position="22"/>
        <end position="536"/>
    </location>
</feature>
<reference evidence="6" key="1">
    <citation type="journal article" date="2019" name="Int. J. Syst. Evol. Microbiol.">
        <title>The Global Catalogue of Microorganisms (GCM) 10K type strain sequencing project: providing services to taxonomists for standard genome sequencing and annotation.</title>
        <authorList>
            <consortium name="The Broad Institute Genomics Platform"/>
            <consortium name="The Broad Institute Genome Sequencing Center for Infectious Disease"/>
            <person name="Wu L."/>
            <person name="Ma J."/>
        </authorList>
    </citation>
    <scope>NUCLEOTIDE SEQUENCE [LARGE SCALE GENOMIC DNA]</scope>
    <source>
        <strain evidence="6">CECT 7956</strain>
    </source>
</reference>
<keyword evidence="6" id="KW-1185">Reference proteome</keyword>
<dbReference type="Gene3D" id="2.60.40.10">
    <property type="entry name" value="Immunoglobulins"/>
    <property type="match status" value="1"/>
</dbReference>
<dbReference type="Pfam" id="PF16586">
    <property type="entry name" value="DUF5060"/>
    <property type="match status" value="1"/>
</dbReference>
<accession>A0ABV7Z174</accession>
<dbReference type="Pfam" id="PF18310">
    <property type="entry name" value="DUF5605"/>
    <property type="match status" value="1"/>
</dbReference>
<gene>
    <name evidence="5" type="ORF">ACFOOI_16405</name>
</gene>
<dbReference type="InterPro" id="IPR013783">
    <property type="entry name" value="Ig-like_fold"/>
</dbReference>
<dbReference type="Proteomes" id="UP001595616">
    <property type="component" value="Unassembled WGS sequence"/>
</dbReference>
<dbReference type="RefSeq" id="WP_379839113.1">
    <property type="nucleotide sequence ID" value="NZ_JBHRYQ010000001.1"/>
</dbReference>
<evidence type="ECO:0000259" key="2">
    <source>
        <dbReference type="Pfam" id="PF13204"/>
    </source>
</evidence>
<dbReference type="InterPro" id="IPR032260">
    <property type="entry name" value="DUF5060"/>
</dbReference>
<feature type="signal peptide" evidence="1">
    <location>
        <begin position="1"/>
        <end position="21"/>
    </location>
</feature>
<name>A0ABV7Z174_9BACT</name>
<dbReference type="Gene3D" id="3.20.20.80">
    <property type="entry name" value="Glycosidases"/>
    <property type="match status" value="1"/>
</dbReference>
<keyword evidence="1" id="KW-0732">Signal</keyword>
<evidence type="ECO:0000259" key="4">
    <source>
        <dbReference type="Pfam" id="PF18310"/>
    </source>
</evidence>
<dbReference type="InterPro" id="IPR025277">
    <property type="entry name" value="Apiosidase-like_cat_dom"/>
</dbReference>
<organism evidence="5 6">
    <name type="scientific">Lacihabitans lacunae</name>
    <dbReference type="NCBI Taxonomy" id="1028214"/>
    <lineage>
        <taxon>Bacteria</taxon>
        <taxon>Pseudomonadati</taxon>
        <taxon>Bacteroidota</taxon>
        <taxon>Cytophagia</taxon>
        <taxon>Cytophagales</taxon>
        <taxon>Leadbetterellaceae</taxon>
        <taxon>Lacihabitans</taxon>
    </lineage>
</organism>
<feature type="domain" description="Apiosidase-like catalytic" evidence="2">
    <location>
        <begin position="194"/>
        <end position="378"/>
    </location>
</feature>
<dbReference type="InterPro" id="IPR017853">
    <property type="entry name" value="GH"/>
</dbReference>
<dbReference type="PANTHER" id="PTHR37836:SF2">
    <property type="entry name" value="DUF4038 DOMAIN-CONTAINING PROTEIN"/>
    <property type="match status" value="1"/>
</dbReference>
<dbReference type="InterPro" id="IPR041239">
    <property type="entry name" value="DUF5605"/>
</dbReference>
<feature type="domain" description="DUF5605" evidence="4">
    <location>
        <begin position="430"/>
        <end position="518"/>
    </location>
</feature>
<protein>
    <submittedName>
        <fullName evidence="5">DUF5060 domain-containing protein</fullName>
    </submittedName>
</protein>
<dbReference type="SUPFAM" id="SSF51445">
    <property type="entry name" value="(Trans)glycosidases"/>
    <property type="match status" value="1"/>
</dbReference>
<dbReference type="EMBL" id="JBHRYQ010000001">
    <property type="protein sequence ID" value="MFC3812245.1"/>
    <property type="molecule type" value="Genomic_DNA"/>
</dbReference>
<dbReference type="Pfam" id="PF13204">
    <property type="entry name" value="Apiosidase"/>
    <property type="match status" value="1"/>
</dbReference>
<evidence type="ECO:0000259" key="3">
    <source>
        <dbReference type="Pfam" id="PF16586"/>
    </source>
</evidence>
<evidence type="ECO:0000313" key="6">
    <source>
        <dbReference type="Proteomes" id="UP001595616"/>
    </source>
</evidence>
<proteinExistence type="predicted"/>
<dbReference type="Gene3D" id="2.60.40.3950">
    <property type="match status" value="1"/>
</dbReference>
<comment type="caution">
    <text evidence="5">The sequence shown here is derived from an EMBL/GenBank/DDBJ whole genome shotgun (WGS) entry which is preliminary data.</text>
</comment>
<feature type="domain" description="DUF5060" evidence="3">
    <location>
        <begin position="24"/>
        <end position="91"/>
    </location>
</feature>
<evidence type="ECO:0000313" key="5">
    <source>
        <dbReference type="EMBL" id="MFC3812245.1"/>
    </source>
</evidence>